<feature type="compositionally biased region" description="Low complexity" evidence="4">
    <location>
        <begin position="169"/>
        <end position="181"/>
    </location>
</feature>
<protein>
    <submittedName>
        <fullName evidence="6">TLE2 protein</fullName>
    </submittedName>
</protein>
<feature type="compositionally biased region" description="Basic and acidic residues" evidence="4">
    <location>
        <begin position="196"/>
        <end position="214"/>
    </location>
</feature>
<feature type="region of interest" description="Disordered" evidence="4">
    <location>
        <begin position="169"/>
        <end position="338"/>
    </location>
</feature>
<dbReference type="InterPro" id="IPR015943">
    <property type="entry name" value="WD40/YVTN_repeat-like_dom_sf"/>
</dbReference>
<dbReference type="GO" id="GO:0003714">
    <property type="term" value="F:transcription corepressor activity"/>
    <property type="evidence" value="ECO:0007669"/>
    <property type="project" value="TreeGrafter"/>
</dbReference>
<dbReference type="GO" id="GO:0005667">
    <property type="term" value="C:transcription regulator complex"/>
    <property type="evidence" value="ECO:0007669"/>
    <property type="project" value="TreeGrafter"/>
</dbReference>
<dbReference type="InterPro" id="IPR005617">
    <property type="entry name" value="Groucho/TLE_N"/>
</dbReference>
<feature type="compositionally biased region" description="Low complexity" evidence="4">
    <location>
        <begin position="325"/>
        <end position="338"/>
    </location>
</feature>
<feature type="region of interest" description="Disordered" evidence="4">
    <location>
        <begin position="91"/>
        <end position="112"/>
    </location>
</feature>
<dbReference type="Gene3D" id="2.130.10.10">
    <property type="entry name" value="YVTN repeat-like/Quinoprotein amine dehydrogenase"/>
    <property type="match status" value="1"/>
</dbReference>
<dbReference type="PANTHER" id="PTHR10814:SF4">
    <property type="entry name" value="TRANSDUCIN-LIKE ENHANCER PROTEIN 2"/>
    <property type="match status" value="1"/>
</dbReference>
<dbReference type="InterPro" id="IPR009146">
    <property type="entry name" value="Groucho_enhance"/>
</dbReference>
<dbReference type="SUPFAM" id="SSF50978">
    <property type="entry name" value="WD40 repeat-like"/>
    <property type="match status" value="1"/>
</dbReference>
<dbReference type="SMART" id="SM00320">
    <property type="entry name" value="WD40"/>
    <property type="match status" value="1"/>
</dbReference>
<comment type="caution">
    <text evidence="6">The sequence shown here is derived from an EMBL/GenBank/DDBJ whole genome shotgun (WGS) entry which is preliminary data.</text>
</comment>
<dbReference type="PANTHER" id="PTHR10814">
    <property type="entry name" value="TRANSDUCIN-LIKE ENHANCER PROTEIN"/>
    <property type="match status" value="1"/>
</dbReference>
<dbReference type="InterPro" id="IPR001680">
    <property type="entry name" value="WD40_rpt"/>
</dbReference>
<evidence type="ECO:0000256" key="2">
    <source>
        <dbReference type="ARBA" id="ARBA00005969"/>
    </source>
</evidence>
<dbReference type="EMBL" id="VXBL01006330">
    <property type="protein sequence ID" value="NXO55771.1"/>
    <property type="molecule type" value="Genomic_DNA"/>
</dbReference>
<proteinExistence type="inferred from homology"/>
<dbReference type="Pfam" id="PF03920">
    <property type="entry name" value="TLE_N"/>
    <property type="match status" value="1"/>
</dbReference>
<gene>
    <name evidence="6" type="primary">Tle2</name>
    <name evidence="6" type="ORF">ARAGUA_R08789</name>
</gene>
<dbReference type="InterPro" id="IPR036322">
    <property type="entry name" value="WD40_repeat_dom_sf"/>
</dbReference>
<accession>A0A7L1T2J2</accession>
<evidence type="ECO:0000259" key="5">
    <source>
        <dbReference type="Pfam" id="PF03920"/>
    </source>
</evidence>
<feature type="non-terminal residue" evidence="6">
    <location>
        <position position="1"/>
    </location>
</feature>
<organism evidence="6 7">
    <name type="scientific">Aramus guarauna</name>
    <name type="common">Limpkin</name>
    <name type="synonym">Scolopax guarauna</name>
    <dbReference type="NCBI Taxonomy" id="54356"/>
    <lineage>
        <taxon>Eukaryota</taxon>
        <taxon>Metazoa</taxon>
        <taxon>Chordata</taxon>
        <taxon>Craniata</taxon>
        <taxon>Vertebrata</taxon>
        <taxon>Euteleostomi</taxon>
        <taxon>Archelosauria</taxon>
        <taxon>Archosauria</taxon>
        <taxon>Dinosauria</taxon>
        <taxon>Saurischia</taxon>
        <taxon>Theropoda</taxon>
        <taxon>Coelurosauria</taxon>
        <taxon>Aves</taxon>
        <taxon>Neognathae</taxon>
        <taxon>Neoaves</taxon>
        <taxon>Gruiformes</taxon>
        <taxon>Aramidae</taxon>
        <taxon>Aramus</taxon>
    </lineage>
</organism>
<keyword evidence="3" id="KW-0539">Nucleus</keyword>
<reference evidence="6 7" key="1">
    <citation type="submission" date="2019-09" db="EMBL/GenBank/DDBJ databases">
        <title>Bird 10,000 Genomes (B10K) Project - Family phase.</title>
        <authorList>
            <person name="Zhang G."/>
        </authorList>
    </citation>
    <scope>NUCLEOTIDE SEQUENCE [LARGE SCALE GENOMIC DNA]</scope>
    <source>
        <strain evidence="6">B10K-DU-002-11</strain>
        <tissue evidence="6">Muscle</tissue>
    </source>
</reference>
<sequence>SLKLECEKLVSEKTEMQRHYVMYYEMSYGLNIEMHKQVSEVGQEQGVTSHSLPSQHQQQVLQAVERAKQVTMGELNSIVGQQQLQHLSHHASPIPLTPHPSSMQPSSLSGVSGTSGLLALSGALMAQSQLAAKEDRVAQDGENREETWLAGLCELSAVPPAHAAFLSPSLSQSVSASPPESLQDEERTGSAGLKRKREEKDLPGHYDSDGDKSDCNLVVDEVSPDFFFPQDPPSEPSSPGHTPSSRLPPAHREMPESPASITSSRSTTPLKPKDQSLTDPPASAPTSKSSSSSPPRDSLTPGPGPSSAVLLRQPPTKAPTTDTITLRSPLSRSSPYTSSFGMVPHATLNGELPAPSVYMGIHLSPQVSSAVMYGRSPMVRHAGKGTNPAMASPPGALALGSWGVLCFVQVAFESHPHLRASTISSSLPTIPGGKPAYSFHVSADGQMQPVPFPPDALIGSGIPRHARQLHTLTHGEVVCAVTISSSTQHVYTGGKGCVKVWDVGQPGTKTAVAQLDCLVR</sequence>
<evidence type="ECO:0000313" key="6">
    <source>
        <dbReference type="EMBL" id="NXO55771.1"/>
    </source>
</evidence>
<comment type="subcellular location">
    <subcellularLocation>
        <location evidence="1">Nucleus</location>
    </subcellularLocation>
</comment>
<dbReference type="Proteomes" id="UP000567570">
    <property type="component" value="Unassembled WGS sequence"/>
</dbReference>
<feature type="compositionally biased region" description="Polar residues" evidence="4">
    <location>
        <begin position="259"/>
        <end position="269"/>
    </location>
</feature>
<evidence type="ECO:0000313" key="7">
    <source>
        <dbReference type="Proteomes" id="UP000567570"/>
    </source>
</evidence>
<dbReference type="AlphaFoldDB" id="A0A7L1T2J2"/>
<name>A0A7L1T2J2_ARAGA</name>
<evidence type="ECO:0000256" key="4">
    <source>
        <dbReference type="SAM" id="MobiDB-lite"/>
    </source>
</evidence>
<comment type="similarity">
    <text evidence="2">Belongs to the WD repeat Groucho/TLE family.</text>
</comment>
<dbReference type="GO" id="GO:0005634">
    <property type="term" value="C:nucleus"/>
    <property type="evidence" value="ECO:0007669"/>
    <property type="project" value="UniProtKB-SubCell"/>
</dbReference>
<feature type="non-terminal residue" evidence="6">
    <location>
        <position position="520"/>
    </location>
</feature>
<dbReference type="GO" id="GO:0090090">
    <property type="term" value="P:negative regulation of canonical Wnt signaling pathway"/>
    <property type="evidence" value="ECO:0007669"/>
    <property type="project" value="TreeGrafter"/>
</dbReference>
<feature type="compositionally biased region" description="Low complexity" evidence="4">
    <location>
        <begin position="279"/>
        <end position="301"/>
    </location>
</feature>
<evidence type="ECO:0000256" key="1">
    <source>
        <dbReference type="ARBA" id="ARBA00004123"/>
    </source>
</evidence>
<feature type="domain" description="Groucho/TLE N-terminal Q-rich" evidence="5">
    <location>
        <begin position="1"/>
        <end position="86"/>
    </location>
</feature>
<evidence type="ECO:0000256" key="3">
    <source>
        <dbReference type="ARBA" id="ARBA00023242"/>
    </source>
</evidence>
<keyword evidence="7" id="KW-1185">Reference proteome</keyword>